<dbReference type="InterPro" id="IPR008792">
    <property type="entry name" value="PQQD"/>
</dbReference>
<gene>
    <name evidence="1" type="ORF">CBP12_12490</name>
</gene>
<name>A0A1Y0CZW7_9GAMM</name>
<dbReference type="KEGG" id="ocm:CBP12_12490"/>
<protein>
    <recommendedName>
        <fullName evidence="3">Serine kinase</fullName>
    </recommendedName>
</protein>
<sequence length="401" mass="43830">MNQDIVDLELPYVGRCLRVDGVPEVVQALMQAMPSWPIKVSPPSSILPTRYIYRDATGLWQGSLHEANEFHLPSPASAACSLVGDLLSERLQTQPELLGLHCASVEINQRLVLFPESSKAGKSTLSVAFAAAGYRLFGDDVLGLTENGEGVAMGVAPRLRLPLPASFSAEFVDYANRYAGPEDDRYRFVLPKSGGLAHLDERCPIGAIVLLERDASITHPQVVTLPPAEGLLQLLCQNFAREAQTSILLQRLLPLMQSVPCLLLRYSEPLVGARYLAEVIKHPHLQNMNRASLIKVPPTAPTNEQDKIYVQKADSKWTASPSVTSYPLAEELFLIHNESGAIHRLNSSGKVAWQLLQQEAITAVELSEIIATHFQVPTATVNLDIAALLAILNQAELITQC</sequence>
<dbReference type="AlphaFoldDB" id="A0A1Y0CZW7"/>
<dbReference type="OrthoDB" id="5771032at2"/>
<keyword evidence="2" id="KW-1185">Reference proteome</keyword>
<dbReference type="Proteomes" id="UP000243793">
    <property type="component" value="Chromosome"/>
</dbReference>
<evidence type="ECO:0008006" key="3">
    <source>
        <dbReference type="Google" id="ProtNLM"/>
    </source>
</evidence>
<dbReference type="InterPro" id="IPR027417">
    <property type="entry name" value="P-loop_NTPase"/>
</dbReference>
<dbReference type="Pfam" id="PF05402">
    <property type="entry name" value="PqqD"/>
    <property type="match status" value="1"/>
</dbReference>
<dbReference type="Gene3D" id="3.40.50.300">
    <property type="entry name" value="P-loop containing nucleotide triphosphate hydrolases"/>
    <property type="match status" value="1"/>
</dbReference>
<evidence type="ECO:0000313" key="2">
    <source>
        <dbReference type="Proteomes" id="UP000243793"/>
    </source>
</evidence>
<reference evidence="2" key="1">
    <citation type="submission" date="2017-05" db="EMBL/GenBank/DDBJ databases">
        <authorList>
            <person name="Sung H."/>
        </authorList>
    </citation>
    <scope>NUCLEOTIDE SEQUENCE [LARGE SCALE GENOMIC DNA]</scope>
    <source>
        <strain evidence="2">AMac2203</strain>
    </source>
</reference>
<dbReference type="EMBL" id="CP021376">
    <property type="protein sequence ID" value="ART80873.1"/>
    <property type="molecule type" value="Genomic_DNA"/>
</dbReference>
<dbReference type="RefSeq" id="WP_086964898.1">
    <property type="nucleotide sequence ID" value="NZ_CP021376.1"/>
</dbReference>
<dbReference type="SUPFAM" id="SSF53795">
    <property type="entry name" value="PEP carboxykinase-like"/>
    <property type="match status" value="1"/>
</dbReference>
<accession>A0A1Y0CZW7</accession>
<organism evidence="1 2">
    <name type="scientific">Oceanisphaera avium</name>
    <dbReference type="NCBI Taxonomy" id="1903694"/>
    <lineage>
        <taxon>Bacteria</taxon>
        <taxon>Pseudomonadati</taxon>
        <taxon>Pseudomonadota</taxon>
        <taxon>Gammaproteobacteria</taxon>
        <taxon>Aeromonadales</taxon>
        <taxon>Aeromonadaceae</taxon>
        <taxon>Oceanisphaera</taxon>
    </lineage>
</organism>
<evidence type="ECO:0000313" key="1">
    <source>
        <dbReference type="EMBL" id="ART80873.1"/>
    </source>
</evidence>
<proteinExistence type="predicted"/>